<dbReference type="InterPro" id="IPR058625">
    <property type="entry name" value="MdtA-like_BSH"/>
</dbReference>
<keyword evidence="8" id="KW-1185">Reference proteome</keyword>
<dbReference type="Pfam" id="PF25917">
    <property type="entry name" value="BSH_RND"/>
    <property type="match status" value="1"/>
</dbReference>
<comment type="caution">
    <text evidence="7">The sequence shown here is derived from an EMBL/GenBank/DDBJ whole genome shotgun (WGS) entry which is preliminary data.</text>
</comment>
<keyword evidence="3" id="KW-1133">Transmembrane helix</keyword>
<dbReference type="Pfam" id="PF25954">
    <property type="entry name" value="Beta-barrel_RND_2"/>
    <property type="match status" value="1"/>
</dbReference>
<evidence type="ECO:0000313" key="8">
    <source>
        <dbReference type="Proteomes" id="UP000679691"/>
    </source>
</evidence>
<evidence type="ECO:0000256" key="3">
    <source>
        <dbReference type="ARBA" id="ARBA00022989"/>
    </source>
</evidence>
<reference evidence="7" key="1">
    <citation type="submission" date="2021-03" db="EMBL/GenBank/DDBJ databases">
        <authorList>
            <person name="Lu T."/>
            <person name="Wang Q."/>
            <person name="Han X."/>
        </authorList>
    </citation>
    <scope>NUCLEOTIDE SEQUENCE</scope>
    <source>
        <strain evidence="7">WQ 2009</strain>
    </source>
</reference>
<dbReference type="PANTHER" id="PTHR30386:SF26">
    <property type="entry name" value="TRANSPORT PROTEIN COMB"/>
    <property type="match status" value="1"/>
</dbReference>
<evidence type="ECO:0000259" key="6">
    <source>
        <dbReference type="Pfam" id="PF25954"/>
    </source>
</evidence>
<protein>
    <submittedName>
        <fullName evidence="7">HlyD family secretion protein</fullName>
    </submittedName>
</protein>
<proteinExistence type="predicted"/>
<dbReference type="Gene3D" id="2.40.30.170">
    <property type="match status" value="1"/>
</dbReference>
<feature type="domain" description="Multidrug resistance protein MdtA-like barrel-sandwich hybrid" evidence="5">
    <location>
        <begin position="58"/>
        <end position="251"/>
    </location>
</feature>
<sequence length="359" mass="39978">MQTIKAKRSTARIITKVSTIAAGIVFIAVLAWGAKTIFDDMKFQHTNDAQVQEYINPVIARVGGYIVAVKFEENQLVNKGDTLLIIDNREYVLEEAQTAASILKQQAELEVLTSTKQVLVNDAEATRSIIKAKEAKLTQQQLDYTRYLKLYEAESATKQMVEKQKANLDIYTSEYEAAKQSYDAAFSKLHDIESQKKVIYAEIGRLQAQNNRKALDVDYTVIRAPYNGRMGKRTIEVGQMINPGEVLGYIVNGETPKWVVANFKETQIAAMGIGDEVRVIADAYPSKEFKGKIISLSPATGASFSLLPPDNATGNYVKIVQRVPVRIELQGAREVVDLLKAGMNVNVYVPKEQPNARKK</sequence>
<organism evidence="7 8">
    <name type="scientific">Rhinopithecimicrobium faecis</name>
    <dbReference type="NCBI Taxonomy" id="2820698"/>
    <lineage>
        <taxon>Bacteria</taxon>
        <taxon>Pseudomonadati</taxon>
        <taxon>Bacteroidota</taxon>
        <taxon>Sphingobacteriia</taxon>
        <taxon>Sphingobacteriales</taxon>
        <taxon>Sphingobacteriaceae</taxon>
        <taxon>Rhinopithecimicrobium</taxon>
    </lineage>
</organism>
<accession>A0A8T4HGJ5</accession>
<name>A0A8T4HGJ5_9SPHI</name>
<dbReference type="GO" id="GO:0016020">
    <property type="term" value="C:membrane"/>
    <property type="evidence" value="ECO:0007669"/>
    <property type="project" value="UniProtKB-SubCell"/>
</dbReference>
<dbReference type="Proteomes" id="UP000679691">
    <property type="component" value="Unassembled WGS sequence"/>
</dbReference>
<dbReference type="GO" id="GO:0055085">
    <property type="term" value="P:transmembrane transport"/>
    <property type="evidence" value="ECO:0007669"/>
    <property type="project" value="InterPro"/>
</dbReference>
<dbReference type="RefSeq" id="WP_353547950.1">
    <property type="nucleotide sequence ID" value="NZ_JAGKSB010000018.1"/>
</dbReference>
<evidence type="ECO:0000313" key="7">
    <source>
        <dbReference type="EMBL" id="MBP3944437.1"/>
    </source>
</evidence>
<keyword evidence="4" id="KW-0472">Membrane</keyword>
<dbReference type="PANTHER" id="PTHR30386">
    <property type="entry name" value="MEMBRANE FUSION SUBUNIT OF EMRAB-TOLC MULTIDRUG EFFLUX PUMP"/>
    <property type="match status" value="1"/>
</dbReference>
<evidence type="ECO:0000256" key="1">
    <source>
        <dbReference type="ARBA" id="ARBA00004167"/>
    </source>
</evidence>
<dbReference type="SUPFAM" id="SSF111369">
    <property type="entry name" value="HlyD-like secretion proteins"/>
    <property type="match status" value="2"/>
</dbReference>
<dbReference type="EMBL" id="JAGKSB010000018">
    <property type="protein sequence ID" value="MBP3944437.1"/>
    <property type="molecule type" value="Genomic_DNA"/>
</dbReference>
<dbReference type="Gene3D" id="2.40.50.100">
    <property type="match status" value="1"/>
</dbReference>
<dbReference type="InterPro" id="IPR050739">
    <property type="entry name" value="MFP"/>
</dbReference>
<evidence type="ECO:0000256" key="2">
    <source>
        <dbReference type="ARBA" id="ARBA00022692"/>
    </source>
</evidence>
<comment type="subcellular location">
    <subcellularLocation>
        <location evidence="1">Membrane</location>
        <topology evidence="1">Single-pass membrane protein</topology>
    </subcellularLocation>
</comment>
<gene>
    <name evidence="7" type="ORF">J5U18_12890</name>
</gene>
<feature type="domain" description="CusB-like beta-barrel" evidence="6">
    <location>
        <begin position="258"/>
        <end position="300"/>
    </location>
</feature>
<dbReference type="AlphaFoldDB" id="A0A8T4HGJ5"/>
<keyword evidence="2" id="KW-0812">Transmembrane</keyword>
<dbReference type="InterPro" id="IPR058792">
    <property type="entry name" value="Beta-barrel_RND_2"/>
</dbReference>
<evidence type="ECO:0000259" key="5">
    <source>
        <dbReference type="Pfam" id="PF25917"/>
    </source>
</evidence>
<evidence type="ECO:0000256" key="4">
    <source>
        <dbReference type="ARBA" id="ARBA00023136"/>
    </source>
</evidence>